<dbReference type="EMBL" id="LNYU01000027">
    <property type="protein sequence ID" value="KTD63403.1"/>
    <property type="molecule type" value="Genomic_DNA"/>
</dbReference>
<evidence type="ECO:0000256" key="1">
    <source>
        <dbReference type="SAM" id="Phobius"/>
    </source>
</evidence>
<feature type="transmembrane region" description="Helical" evidence="1">
    <location>
        <begin position="20"/>
        <end position="39"/>
    </location>
</feature>
<keyword evidence="1" id="KW-0812">Transmembrane</keyword>
<protein>
    <submittedName>
        <fullName evidence="2">Uncharacterized protein</fullName>
    </submittedName>
</protein>
<keyword evidence="1" id="KW-1133">Transmembrane helix</keyword>
<name>A0A0W0Z2T4_9GAMM</name>
<gene>
    <name evidence="2" type="ORF">Lsan_1325</name>
</gene>
<dbReference type="STRING" id="45074.Lsan_1325"/>
<dbReference type="PATRIC" id="fig|45074.5.peg.1408"/>
<sequence length="54" mass="6290">MSYPVSFLSINMRELARARMLFVSIMITIASIFFLQKIIQKSLDSAYKSWDTLL</sequence>
<reference evidence="2 3" key="1">
    <citation type="submission" date="2015-11" db="EMBL/GenBank/DDBJ databases">
        <title>Genomic analysis of 38 Legionella species identifies large and diverse effector repertoires.</title>
        <authorList>
            <person name="Burstein D."/>
            <person name="Amaro F."/>
            <person name="Zusman T."/>
            <person name="Lifshitz Z."/>
            <person name="Cohen O."/>
            <person name="Gilbert J.A."/>
            <person name="Pupko T."/>
            <person name="Shuman H.A."/>
            <person name="Segal G."/>
        </authorList>
    </citation>
    <scope>NUCLEOTIDE SEQUENCE [LARGE SCALE GENOMIC DNA]</scope>
    <source>
        <strain evidence="2 3">SC-63-C7</strain>
    </source>
</reference>
<accession>A0A0W0Z2T4</accession>
<evidence type="ECO:0000313" key="3">
    <source>
        <dbReference type="Proteomes" id="UP000054703"/>
    </source>
</evidence>
<comment type="caution">
    <text evidence="2">The sequence shown here is derived from an EMBL/GenBank/DDBJ whole genome shotgun (WGS) entry which is preliminary data.</text>
</comment>
<keyword evidence="1" id="KW-0472">Membrane</keyword>
<proteinExistence type="predicted"/>
<organism evidence="2 3">
    <name type="scientific">Legionella santicrucis</name>
    <dbReference type="NCBI Taxonomy" id="45074"/>
    <lineage>
        <taxon>Bacteria</taxon>
        <taxon>Pseudomonadati</taxon>
        <taxon>Pseudomonadota</taxon>
        <taxon>Gammaproteobacteria</taxon>
        <taxon>Legionellales</taxon>
        <taxon>Legionellaceae</taxon>
        <taxon>Legionella</taxon>
    </lineage>
</organism>
<dbReference type="AlphaFoldDB" id="A0A0W0Z2T4"/>
<dbReference type="Proteomes" id="UP000054703">
    <property type="component" value="Unassembled WGS sequence"/>
</dbReference>
<evidence type="ECO:0000313" key="2">
    <source>
        <dbReference type="EMBL" id="KTD63403.1"/>
    </source>
</evidence>
<keyword evidence="3" id="KW-1185">Reference proteome</keyword>